<dbReference type="InterPro" id="IPR002123">
    <property type="entry name" value="Plipid/glycerol_acylTrfase"/>
</dbReference>
<keyword evidence="4" id="KW-0812">Transmembrane</keyword>
<dbReference type="KEGG" id="caul:KCG34_17835"/>
<dbReference type="Proteomes" id="UP000676409">
    <property type="component" value="Chromosome"/>
</dbReference>
<dbReference type="AlphaFoldDB" id="A0A975FY01"/>
<comment type="pathway">
    <text evidence="1">Lipid metabolism.</text>
</comment>
<evidence type="ECO:0000313" key="7">
    <source>
        <dbReference type="Proteomes" id="UP000676409"/>
    </source>
</evidence>
<keyword evidence="7" id="KW-1185">Reference proteome</keyword>
<dbReference type="SUPFAM" id="SSF69593">
    <property type="entry name" value="Glycerol-3-phosphate (1)-acyltransferase"/>
    <property type="match status" value="1"/>
</dbReference>
<proteinExistence type="predicted"/>
<dbReference type="PANTHER" id="PTHR10434">
    <property type="entry name" value="1-ACYL-SN-GLYCEROL-3-PHOSPHATE ACYLTRANSFERASE"/>
    <property type="match status" value="1"/>
</dbReference>
<reference evidence="6" key="1">
    <citation type="submission" date="2021-04" db="EMBL/GenBank/DDBJ databases">
        <title>The complete genome sequence of Caulobacter sp. S6.</title>
        <authorList>
            <person name="Tang Y."/>
            <person name="Ouyang W."/>
            <person name="Liu Q."/>
            <person name="Huang B."/>
            <person name="Guo Z."/>
            <person name="Lei P."/>
        </authorList>
    </citation>
    <scope>NUCLEOTIDE SEQUENCE</scope>
    <source>
        <strain evidence="6">S6</strain>
    </source>
</reference>
<dbReference type="GO" id="GO:0006654">
    <property type="term" value="P:phosphatidic acid biosynthetic process"/>
    <property type="evidence" value="ECO:0007669"/>
    <property type="project" value="TreeGrafter"/>
</dbReference>
<dbReference type="Pfam" id="PF01553">
    <property type="entry name" value="Acyltransferase"/>
    <property type="match status" value="1"/>
</dbReference>
<keyword evidence="4" id="KW-0472">Membrane</keyword>
<keyword evidence="3 6" id="KW-0012">Acyltransferase</keyword>
<evidence type="ECO:0000313" key="6">
    <source>
        <dbReference type="EMBL" id="QUD86918.1"/>
    </source>
</evidence>
<dbReference type="EMBL" id="CP073078">
    <property type="protein sequence ID" value="QUD86918.1"/>
    <property type="molecule type" value="Genomic_DNA"/>
</dbReference>
<dbReference type="PANTHER" id="PTHR10434:SF40">
    <property type="entry name" value="1-ACYL-SN-GLYCEROL-3-PHOSPHATE ACYLTRANSFERASE"/>
    <property type="match status" value="1"/>
</dbReference>
<keyword evidence="4" id="KW-1133">Transmembrane helix</keyword>
<sequence length="237" mass="26546">MILIRSLLFTLVFYLWSVIMCLLLVPTLVGPRHWLTFGFKVWSTTTIALLRVICGVRVEIRGRQHLPHGAALIAAKHQCMLDTVVPFTLMDDACLVLKKELTRIPFYGWYCLRGKMIVVDREAQAAALRKLVTDSRARMAEQRQLMIFPEGHRMEPGAAPDYKPGVAALYRDLDMPCVPMATNSGVHWPAHGIIRRPGVVVFEFLEPIPAGLKRGAFMAELQNRVEAASNALLEAGI</sequence>
<evidence type="ECO:0000259" key="5">
    <source>
        <dbReference type="SMART" id="SM00563"/>
    </source>
</evidence>
<dbReference type="RefSeq" id="WP_211936970.1">
    <property type="nucleotide sequence ID" value="NZ_CP073078.1"/>
</dbReference>
<organism evidence="6 7">
    <name type="scientific">Phenylobacterium montanum</name>
    <dbReference type="NCBI Taxonomy" id="2823693"/>
    <lineage>
        <taxon>Bacteria</taxon>
        <taxon>Pseudomonadati</taxon>
        <taxon>Pseudomonadota</taxon>
        <taxon>Alphaproteobacteria</taxon>
        <taxon>Caulobacterales</taxon>
        <taxon>Caulobacteraceae</taxon>
        <taxon>Phenylobacterium</taxon>
    </lineage>
</organism>
<dbReference type="CDD" id="cd07989">
    <property type="entry name" value="LPLAT_AGPAT-like"/>
    <property type="match status" value="1"/>
</dbReference>
<evidence type="ECO:0000256" key="1">
    <source>
        <dbReference type="ARBA" id="ARBA00005189"/>
    </source>
</evidence>
<keyword evidence="2" id="KW-0808">Transferase</keyword>
<protein>
    <submittedName>
        <fullName evidence="6">1-acyl-sn-glycerol-3-phosphate acyltransferase</fullName>
    </submittedName>
</protein>
<dbReference type="GO" id="GO:0003841">
    <property type="term" value="F:1-acylglycerol-3-phosphate O-acyltransferase activity"/>
    <property type="evidence" value="ECO:0007669"/>
    <property type="project" value="TreeGrafter"/>
</dbReference>
<accession>A0A975FY01</accession>
<gene>
    <name evidence="6" type="ORF">KCG34_17835</name>
</gene>
<evidence type="ECO:0000256" key="4">
    <source>
        <dbReference type="SAM" id="Phobius"/>
    </source>
</evidence>
<evidence type="ECO:0000256" key="2">
    <source>
        <dbReference type="ARBA" id="ARBA00022679"/>
    </source>
</evidence>
<evidence type="ECO:0000256" key="3">
    <source>
        <dbReference type="ARBA" id="ARBA00023315"/>
    </source>
</evidence>
<name>A0A975FY01_9CAUL</name>
<feature type="transmembrane region" description="Helical" evidence="4">
    <location>
        <begin position="7"/>
        <end position="28"/>
    </location>
</feature>
<feature type="domain" description="Phospholipid/glycerol acyltransferase" evidence="5">
    <location>
        <begin position="71"/>
        <end position="185"/>
    </location>
</feature>
<dbReference type="SMART" id="SM00563">
    <property type="entry name" value="PlsC"/>
    <property type="match status" value="1"/>
</dbReference>